<dbReference type="NCBIfam" id="NF008113">
    <property type="entry name" value="PRK10860.1"/>
    <property type="match status" value="1"/>
</dbReference>
<dbReference type="InterPro" id="IPR058535">
    <property type="entry name" value="MafB19-deam"/>
</dbReference>
<evidence type="ECO:0000256" key="6">
    <source>
        <dbReference type="ARBA" id="ARBA00022833"/>
    </source>
</evidence>
<comment type="similarity">
    <text evidence="1">Belongs to the cytidine and deoxycytidylate deaminase family. ADAT2 subfamily.</text>
</comment>
<dbReference type="Pfam" id="PF14437">
    <property type="entry name" value="MafB19-deam"/>
    <property type="match status" value="1"/>
</dbReference>
<feature type="domain" description="CMP/dCMP-type deaminase" evidence="9">
    <location>
        <begin position="1"/>
        <end position="128"/>
    </location>
</feature>
<feature type="binding site" evidence="8">
    <location>
        <position position="85"/>
    </location>
    <ligand>
        <name>Zn(2+)</name>
        <dbReference type="ChEBI" id="CHEBI:29105"/>
        <note>catalytic</note>
    </ligand>
</feature>
<dbReference type="GO" id="GO:0052717">
    <property type="term" value="F:tRNA-specific adenosine-34 deaminase activity"/>
    <property type="evidence" value="ECO:0007669"/>
    <property type="project" value="UniProtKB-UniRule"/>
</dbReference>
<dbReference type="InterPro" id="IPR016193">
    <property type="entry name" value="Cytidine_deaminase-like"/>
</dbReference>
<evidence type="ECO:0000256" key="1">
    <source>
        <dbReference type="ARBA" id="ARBA00010669"/>
    </source>
</evidence>
<dbReference type="Proteomes" id="UP000215559">
    <property type="component" value="Unassembled WGS sequence"/>
</dbReference>
<evidence type="ECO:0000259" key="9">
    <source>
        <dbReference type="PROSITE" id="PS51747"/>
    </source>
</evidence>
<evidence type="ECO:0000313" key="11">
    <source>
        <dbReference type="Proteomes" id="UP000215559"/>
    </source>
</evidence>
<protein>
    <recommendedName>
        <fullName evidence="8">tRNA-specific adenosine deaminase</fullName>
        <ecNumber evidence="8">3.5.4.33</ecNumber>
    </recommendedName>
</protein>
<feature type="binding site" evidence="8">
    <location>
        <position position="82"/>
    </location>
    <ligand>
        <name>Zn(2+)</name>
        <dbReference type="ChEBI" id="CHEBI:29105"/>
        <note>catalytic</note>
    </ligand>
</feature>
<dbReference type="AlphaFoldDB" id="A0A235BVR9"/>
<dbReference type="GO" id="GO:0002100">
    <property type="term" value="P:tRNA wobble adenosine to inosine editing"/>
    <property type="evidence" value="ECO:0007669"/>
    <property type="project" value="UniProtKB-UniRule"/>
</dbReference>
<dbReference type="PROSITE" id="PS00903">
    <property type="entry name" value="CYT_DCMP_DEAMINASES_1"/>
    <property type="match status" value="1"/>
</dbReference>
<gene>
    <name evidence="8" type="primary">tadA</name>
    <name evidence="10" type="ORF">CH330_03540</name>
</gene>
<keyword evidence="3 8" id="KW-0819">tRNA processing</keyword>
<dbReference type="Gene3D" id="3.40.140.10">
    <property type="entry name" value="Cytidine Deaminase, domain 2"/>
    <property type="match status" value="1"/>
</dbReference>
<organism evidence="10 11">
    <name type="scientific">candidate division WOR-3 bacterium JGI_Cruoil_03_51_56</name>
    <dbReference type="NCBI Taxonomy" id="1973747"/>
    <lineage>
        <taxon>Bacteria</taxon>
        <taxon>Bacteria division WOR-3</taxon>
    </lineage>
</organism>
<name>A0A235BVR9_UNCW3</name>
<evidence type="ECO:0000313" key="10">
    <source>
        <dbReference type="EMBL" id="OYD16179.1"/>
    </source>
</evidence>
<keyword evidence="6 8" id="KW-0862">Zinc</keyword>
<evidence type="ECO:0000256" key="7">
    <source>
        <dbReference type="ARBA" id="ARBA00048045"/>
    </source>
</evidence>
<accession>A0A235BVR9</accession>
<evidence type="ECO:0000256" key="4">
    <source>
        <dbReference type="ARBA" id="ARBA00022723"/>
    </source>
</evidence>
<dbReference type="InterPro" id="IPR016192">
    <property type="entry name" value="APOBEC/CMP_deaminase_Zn-bd"/>
</dbReference>
<dbReference type="GO" id="GO:0008270">
    <property type="term" value="F:zinc ion binding"/>
    <property type="evidence" value="ECO:0007669"/>
    <property type="project" value="UniProtKB-UniRule"/>
</dbReference>
<comment type="function">
    <text evidence="8">Catalyzes the deamination of adenosine to inosine at the wobble position 34 of tRNA(Arg2).</text>
</comment>
<comment type="cofactor">
    <cofactor evidence="8">
        <name>Zn(2+)</name>
        <dbReference type="ChEBI" id="CHEBI:29105"/>
    </cofactor>
    <text evidence="8">Binds 1 zinc ion per subunit.</text>
</comment>
<evidence type="ECO:0000256" key="3">
    <source>
        <dbReference type="ARBA" id="ARBA00022694"/>
    </source>
</evidence>
<feature type="binding site" evidence="8">
    <location>
        <position position="52"/>
    </location>
    <ligand>
        <name>Zn(2+)</name>
        <dbReference type="ChEBI" id="CHEBI:29105"/>
        <note>catalytic</note>
    </ligand>
</feature>
<sequence>MTDEKWMRVALEEAQQALEANEVPIGCAVVQGGRIIGRGHNRTESLHDPTAHAEIIALSAAGATVNNWRLERATVYITVEPCMMCTGALVLARPDRVVFGAHDPKFGCLGSKYNVAVENRFNHSFQVSSGVCASEAAGLLQEFFRQKRKKMQWRDGRVDDGA</sequence>
<dbReference type="HAMAP" id="MF_00972">
    <property type="entry name" value="tRNA_aden_deaminase"/>
    <property type="match status" value="1"/>
</dbReference>
<dbReference type="PANTHER" id="PTHR11079:SF202">
    <property type="entry name" value="TRNA-SPECIFIC ADENOSINE DEAMINASE"/>
    <property type="match status" value="1"/>
</dbReference>
<comment type="caution">
    <text evidence="10">The sequence shown here is derived from an EMBL/GenBank/DDBJ whole genome shotgun (WGS) entry which is preliminary data.</text>
</comment>
<keyword evidence="5 8" id="KW-0378">Hydrolase</keyword>
<keyword evidence="4 8" id="KW-0479">Metal-binding</keyword>
<dbReference type="CDD" id="cd01285">
    <property type="entry name" value="nucleoside_deaminase"/>
    <property type="match status" value="1"/>
</dbReference>
<evidence type="ECO:0000256" key="2">
    <source>
        <dbReference type="ARBA" id="ARBA00011738"/>
    </source>
</evidence>
<proteinExistence type="inferred from homology"/>
<dbReference type="PROSITE" id="PS51747">
    <property type="entry name" value="CYT_DCMP_DEAMINASES_2"/>
    <property type="match status" value="1"/>
</dbReference>
<dbReference type="FunFam" id="3.40.140.10:FF:000005">
    <property type="entry name" value="tRNA-specific adenosine deaminase"/>
    <property type="match status" value="1"/>
</dbReference>
<comment type="catalytic activity">
    <reaction evidence="7 8">
        <text>adenosine(34) in tRNA + H2O + H(+) = inosine(34) in tRNA + NH4(+)</text>
        <dbReference type="Rhea" id="RHEA:43168"/>
        <dbReference type="Rhea" id="RHEA-COMP:10373"/>
        <dbReference type="Rhea" id="RHEA-COMP:10374"/>
        <dbReference type="ChEBI" id="CHEBI:15377"/>
        <dbReference type="ChEBI" id="CHEBI:15378"/>
        <dbReference type="ChEBI" id="CHEBI:28938"/>
        <dbReference type="ChEBI" id="CHEBI:74411"/>
        <dbReference type="ChEBI" id="CHEBI:82852"/>
        <dbReference type="EC" id="3.5.4.33"/>
    </reaction>
</comment>
<dbReference type="SUPFAM" id="SSF53927">
    <property type="entry name" value="Cytidine deaminase-like"/>
    <property type="match status" value="1"/>
</dbReference>
<evidence type="ECO:0000256" key="8">
    <source>
        <dbReference type="HAMAP-Rule" id="MF_00972"/>
    </source>
</evidence>
<dbReference type="EMBL" id="NOZP01000066">
    <property type="protein sequence ID" value="OYD16179.1"/>
    <property type="molecule type" value="Genomic_DNA"/>
</dbReference>
<dbReference type="EC" id="3.5.4.33" evidence="8"/>
<evidence type="ECO:0000256" key="5">
    <source>
        <dbReference type="ARBA" id="ARBA00022801"/>
    </source>
</evidence>
<dbReference type="InterPro" id="IPR002125">
    <property type="entry name" value="CMP_dCMP_dom"/>
</dbReference>
<dbReference type="InterPro" id="IPR028883">
    <property type="entry name" value="tRNA_aden_deaminase"/>
</dbReference>
<reference evidence="10 11" key="1">
    <citation type="submission" date="2017-07" db="EMBL/GenBank/DDBJ databases">
        <title>Recovery of genomes from metagenomes via a dereplication, aggregation, and scoring strategy.</title>
        <authorList>
            <person name="Sieber C.M."/>
            <person name="Probst A.J."/>
            <person name="Sharrar A."/>
            <person name="Thomas B.C."/>
            <person name="Hess M."/>
            <person name="Tringe S.G."/>
            <person name="Banfield J.F."/>
        </authorList>
    </citation>
    <scope>NUCLEOTIDE SEQUENCE [LARGE SCALE GENOMIC DNA]</scope>
    <source>
        <strain evidence="10">JGI_Cruoil_03_51_56</strain>
    </source>
</reference>
<feature type="active site" description="Proton donor" evidence="8">
    <location>
        <position position="54"/>
    </location>
</feature>
<dbReference type="PANTHER" id="PTHR11079">
    <property type="entry name" value="CYTOSINE DEAMINASE FAMILY MEMBER"/>
    <property type="match status" value="1"/>
</dbReference>
<comment type="subunit">
    <text evidence="2 8">Homodimer.</text>
</comment>